<comment type="caution">
    <text evidence="12">The sequence shown here is derived from an EMBL/GenBank/DDBJ whole genome shotgun (WGS) entry which is preliminary data.</text>
</comment>
<dbReference type="NCBIfam" id="TIGR00482">
    <property type="entry name" value="nicotinate (nicotinamide) nucleotide adenylyltransferase"/>
    <property type="match status" value="1"/>
</dbReference>
<evidence type="ECO:0000313" key="12">
    <source>
        <dbReference type="EMBL" id="HIU51504.1"/>
    </source>
</evidence>
<comment type="similarity">
    <text evidence="10">Belongs to the NadD family.</text>
</comment>
<evidence type="ECO:0000256" key="4">
    <source>
        <dbReference type="ARBA" id="ARBA00022679"/>
    </source>
</evidence>
<evidence type="ECO:0000259" key="11">
    <source>
        <dbReference type="Pfam" id="PF01467"/>
    </source>
</evidence>
<gene>
    <name evidence="10 12" type="primary">nadD</name>
    <name evidence="12" type="ORF">IAB70_02615</name>
</gene>
<sequence>MKRYGFFGGSFNPPTKAHEELAKEIMKEFNLDKLFFVPVGNTYQKNGLIDEKDRYRMLNILFEEEEKIEVSDLELQTKQILKAIDVFSLIEEKYKHEEIFYIMGDDNLEKTPNWKSAEELLKNHKFIILKRNNKELKELIQNSNMLWKYKENFYESKMQKLIPYSSSQVRKAIQLGNTEEIEKMVNPKVYQYITERNLYQ</sequence>
<dbReference type="GO" id="GO:0009435">
    <property type="term" value="P:NAD+ biosynthetic process"/>
    <property type="evidence" value="ECO:0007669"/>
    <property type="project" value="UniProtKB-UniRule"/>
</dbReference>
<comment type="function">
    <text evidence="1 10">Catalyzes the reversible adenylation of nicotinate mononucleotide (NaMN) to nicotinic acid adenine dinucleotide (NaAD).</text>
</comment>
<keyword evidence="4 10" id="KW-0808">Transferase</keyword>
<dbReference type="EMBL" id="DVNH01000019">
    <property type="protein sequence ID" value="HIU51504.1"/>
    <property type="molecule type" value="Genomic_DNA"/>
</dbReference>
<dbReference type="EC" id="2.7.7.18" evidence="10"/>
<dbReference type="GO" id="GO:0004515">
    <property type="term" value="F:nicotinate-nucleotide adenylyltransferase activity"/>
    <property type="evidence" value="ECO:0007669"/>
    <property type="project" value="UniProtKB-UniRule"/>
</dbReference>
<evidence type="ECO:0000256" key="3">
    <source>
        <dbReference type="ARBA" id="ARBA00022642"/>
    </source>
</evidence>
<dbReference type="Gene3D" id="3.40.50.620">
    <property type="entry name" value="HUPs"/>
    <property type="match status" value="1"/>
</dbReference>
<evidence type="ECO:0000256" key="5">
    <source>
        <dbReference type="ARBA" id="ARBA00022695"/>
    </source>
</evidence>
<evidence type="ECO:0000256" key="1">
    <source>
        <dbReference type="ARBA" id="ARBA00002324"/>
    </source>
</evidence>
<evidence type="ECO:0000256" key="9">
    <source>
        <dbReference type="ARBA" id="ARBA00048721"/>
    </source>
</evidence>
<proteinExistence type="inferred from homology"/>
<dbReference type="CDD" id="cd02165">
    <property type="entry name" value="NMNAT"/>
    <property type="match status" value="1"/>
</dbReference>
<keyword evidence="8 10" id="KW-0520">NAD</keyword>
<comment type="pathway">
    <text evidence="2 10">Cofactor biosynthesis; NAD(+) biosynthesis; deamido-NAD(+) from nicotinate D-ribonucleotide: step 1/1.</text>
</comment>
<evidence type="ECO:0000256" key="6">
    <source>
        <dbReference type="ARBA" id="ARBA00022741"/>
    </source>
</evidence>
<protein>
    <recommendedName>
        <fullName evidence="10">Probable nicotinate-nucleotide adenylyltransferase</fullName>
        <ecNumber evidence="10">2.7.7.18</ecNumber>
    </recommendedName>
    <alternativeName>
        <fullName evidence="10">Deamido-NAD(+) diphosphorylase</fullName>
    </alternativeName>
    <alternativeName>
        <fullName evidence="10">Deamido-NAD(+) pyrophosphorylase</fullName>
    </alternativeName>
    <alternativeName>
        <fullName evidence="10">Nicotinate mononucleotide adenylyltransferase</fullName>
        <shortName evidence="10">NaMN adenylyltransferase</shortName>
    </alternativeName>
</protein>
<accession>A0A9D1M0T7</accession>
<keyword evidence="3 10" id="KW-0662">Pyridine nucleotide biosynthesis</keyword>
<keyword evidence="7 10" id="KW-0067">ATP-binding</keyword>
<feature type="domain" description="Cytidyltransferase-like" evidence="11">
    <location>
        <begin position="6"/>
        <end position="171"/>
    </location>
</feature>
<dbReference type="InterPro" id="IPR014729">
    <property type="entry name" value="Rossmann-like_a/b/a_fold"/>
</dbReference>
<organism evidence="12 13">
    <name type="scientific">Candidatus Merdicola faecigallinarum</name>
    <dbReference type="NCBI Taxonomy" id="2840862"/>
    <lineage>
        <taxon>Bacteria</taxon>
        <taxon>Bacillati</taxon>
        <taxon>Bacillota</taxon>
        <taxon>Clostridia</taxon>
        <taxon>Candidatus Merdicola</taxon>
    </lineage>
</organism>
<dbReference type="PANTHER" id="PTHR39321:SF3">
    <property type="entry name" value="PHOSPHOPANTETHEINE ADENYLYLTRANSFERASE"/>
    <property type="match status" value="1"/>
</dbReference>
<evidence type="ECO:0000256" key="2">
    <source>
        <dbReference type="ARBA" id="ARBA00005019"/>
    </source>
</evidence>
<dbReference type="PANTHER" id="PTHR39321">
    <property type="entry name" value="NICOTINATE-NUCLEOTIDE ADENYLYLTRANSFERASE-RELATED"/>
    <property type="match status" value="1"/>
</dbReference>
<reference evidence="12" key="2">
    <citation type="journal article" date="2021" name="PeerJ">
        <title>Extensive microbial diversity within the chicken gut microbiome revealed by metagenomics and culture.</title>
        <authorList>
            <person name="Gilroy R."/>
            <person name="Ravi A."/>
            <person name="Getino M."/>
            <person name="Pursley I."/>
            <person name="Horton D.L."/>
            <person name="Alikhan N.F."/>
            <person name="Baker D."/>
            <person name="Gharbi K."/>
            <person name="Hall N."/>
            <person name="Watson M."/>
            <person name="Adriaenssens E.M."/>
            <person name="Foster-Nyarko E."/>
            <person name="Jarju S."/>
            <person name="Secka A."/>
            <person name="Antonio M."/>
            <person name="Oren A."/>
            <person name="Chaudhuri R.R."/>
            <person name="La Ragione R."/>
            <person name="Hildebrand F."/>
            <person name="Pallen M.J."/>
        </authorList>
    </citation>
    <scope>NUCLEOTIDE SEQUENCE</scope>
    <source>
        <strain evidence="12">CHK195-15760</strain>
    </source>
</reference>
<dbReference type="AlphaFoldDB" id="A0A9D1M0T7"/>
<evidence type="ECO:0000313" key="13">
    <source>
        <dbReference type="Proteomes" id="UP000824093"/>
    </source>
</evidence>
<dbReference type="SUPFAM" id="SSF52374">
    <property type="entry name" value="Nucleotidylyl transferase"/>
    <property type="match status" value="1"/>
</dbReference>
<evidence type="ECO:0000256" key="7">
    <source>
        <dbReference type="ARBA" id="ARBA00022840"/>
    </source>
</evidence>
<dbReference type="Proteomes" id="UP000824093">
    <property type="component" value="Unassembled WGS sequence"/>
</dbReference>
<dbReference type="GO" id="GO:0005524">
    <property type="term" value="F:ATP binding"/>
    <property type="evidence" value="ECO:0007669"/>
    <property type="project" value="UniProtKB-KW"/>
</dbReference>
<keyword evidence="6 10" id="KW-0547">Nucleotide-binding</keyword>
<dbReference type="HAMAP" id="MF_00244">
    <property type="entry name" value="NaMN_adenylyltr"/>
    <property type="match status" value="1"/>
</dbReference>
<dbReference type="Pfam" id="PF01467">
    <property type="entry name" value="CTP_transf_like"/>
    <property type="match status" value="1"/>
</dbReference>
<comment type="catalytic activity">
    <reaction evidence="9 10">
        <text>nicotinate beta-D-ribonucleotide + ATP + H(+) = deamido-NAD(+) + diphosphate</text>
        <dbReference type="Rhea" id="RHEA:22860"/>
        <dbReference type="ChEBI" id="CHEBI:15378"/>
        <dbReference type="ChEBI" id="CHEBI:30616"/>
        <dbReference type="ChEBI" id="CHEBI:33019"/>
        <dbReference type="ChEBI" id="CHEBI:57502"/>
        <dbReference type="ChEBI" id="CHEBI:58437"/>
        <dbReference type="EC" id="2.7.7.18"/>
    </reaction>
</comment>
<dbReference type="InterPro" id="IPR005248">
    <property type="entry name" value="NadD/NMNAT"/>
</dbReference>
<reference evidence="12" key="1">
    <citation type="submission" date="2020-10" db="EMBL/GenBank/DDBJ databases">
        <authorList>
            <person name="Gilroy R."/>
        </authorList>
    </citation>
    <scope>NUCLEOTIDE SEQUENCE</scope>
    <source>
        <strain evidence="12">CHK195-15760</strain>
    </source>
</reference>
<evidence type="ECO:0000256" key="8">
    <source>
        <dbReference type="ARBA" id="ARBA00023027"/>
    </source>
</evidence>
<name>A0A9D1M0T7_9FIRM</name>
<dbReference type="InterPro" id="IPR004821">
    <property type="entry name" value="Cyt_trans-like"/>
</dbReference>
<evidence type="ECO:0000256" key="10">
    <source>
        <dbReference type="HAMAP-Rule" id="MF_00244"/>
    </source>
</evidence>
<keyword evidence="5 10" id="KW-0548">Nucleotidyltransferase</keyword>